<reference evidence="3 4" key="1">
    <citation type="submission" date="2024-08" db="EMBL/GenBank/DDBJ databases">
        <authorList>
            <person name="Cucini C."/>
            <person name="Frati F."/>
        </authorList>
    </citation>
    <scope>NUCLEOTIDE SEQUENCE [LARGE SCALE GENOMIC DNA]</scope>
</reference>
<dbReference type="EMBL" id="CAXLJM020000030">
    <property type="protein sequence ID" value="CAL8097768.1"/>
    <property type="molecule type" value="Genomic_DNA"/>
</dbReference>
<feature type="compositionally biased region" description="Polar residues" evidence="2">
    <location>
        <begin position="172"/>
        <end position="184"/>
    </location>
</feature>
<feature type="region of interest" description="Disordered" evidence="2">
    <location>
        <begin position="150"/>
        <end position="224"/>
    </location>
</feature>
<keyword evidence="4" id="KW-1185">Reference proteome</keyword>
<name>A0ABP1QED3_9HEXA</name>
<keyword evidence="1" id="KW-0175">Coiled coil</keyword>
<evidence type="ECO:0000256" key="1">
    <source>
        <dbReference type="SAM" id="Coils"/>
    </source>
</evidence>
<evidence type="ECO:0000313" key="4">
    <source>
        <dbReference type="Proteomes" id="UP001642540"/>
    </source>
</evidence>
<sequence>MGEPNAGMENEPDTVTLKDIFTLVQKVKEDTTLLRRDVLKKIEDVEKRVQGVEEKFERLEERQGELEDSKVSTDYLKRTLKIIVPAKVQCDFERVRPTEKAGNRPLRLFFQNPAIKNEVRKNCPKLKVNEKFKKVYVKNDLTRLQQEMASPMTTRAAARSRQETKTAEQVPGPSNVTNTQQDISTPVVEPRIYARRRQATTTEGETSKNKRIRSEVFGSGGLERTEEELMFFD</sequence>
<evidence type="ECO:0000313" key="3">
    <source>
        <dbReference type="EMBL" id="CAL8097768.1"/>
    </source>
</evidence>
<dbReference type="Proteomes" id="UP001642540">
    <property type="component" value="Unassembled WGS sequence"/>
</dbReference>
<accession>A0ABP1QED3</accession>
<evidence type="ECO:0000256" key="2">
    <source>
        <dbReference type="SAM" id="MobiDB-lite"/>
    </source>
</evidence>
<organism evidence="3 4">
    <name type="scientific">Orchesella dallaii</name>
    <dbReference type="NCBI Taxonomy" id="48710"/>
    <lineage>
        <taxon>Eukaryota</taxon>
        <taxon>Metazoa</taxon>
        <taxon>Ecdysozoa</taxon>
        <taxon>Arthropoda</taxon>
        <taxon>Hexapoda</taxon>
        <taxon>Collembola</taxon>
        <taxon>Entomobryomorpha</taxon>
        <taxon>Entomobryoidea</taxon>
        <taxon>Orchesellidae</taxon>
        <taxon>Orchesellinae</taxon>
        <taxon>Orchesella</taxon>
    </lineage>
</organism>
<comment type="caution">
    <text evidence="3">The sequence shown here is derived from an EMBL/GenBank/DDBJ whole genome shotgun (WGS) entry which is preliminary data.</text>
</comment>
<gene>
    <name evidence="3" type="ORF">ODALV1_LOCUS9736</name>
</gene>
<feature type="compositionally biased region" description="Basic and acidic residues" evidence="2">
    <location>
        <begin position="205"/>
        <end position="214"/>
    </location>
</feature>
<protein>
    <submittedName>
        <fullName evidence="3">Uncharacterized protein</fullName>
    </submittedName>
</protein>
<proteinExistence type="predicted"/>
<feature type="coiled-coil region" evidence="1">
    <location>
        <begin position="35"/>
        <end position="69"/>
    </location>
</feature>